<proteinExistence type="predicted"/>
<dbReference type="AlphaFoldDB" id="A0A9W4T0C8"/>
<name>A0A9W4T0C8_9GLOM</name>
<evidence type="ECO:0000313" key="2">
    <source>
        <dbReference type="Proteomes" id="UP001153678"/>
    </source>
</evidence>
<dbReference type="EMBL" id="CAMKVN010004646">
    <property type="protein sequence ID" value="CAI2187460.1"/>
    <property type="molecule type" value="Genomic_DNA"/>
</dbReference>
<reference evidence="1" key="1">
    <citation type="submission" date="2022-08" db="EMBL/GenBank/DDBJ databases">
        <authorList>
            <person name="Kallberg Y."/>
            <person name="Tangrot J."/>
            <person name="Rosling A."/>
        </authorList>
    </citation>
    <scope>NUCLEOTIDE SEQUENCE</scope>
    <source>
        <strain evidence="1">Wild A</strain>
    </source>
</reference>
<accession>A0A9W4T0C8</accession>
<organism evidence="1 2">
    <name type="scientific">Funneliformis geosporum</name>
    <dbReference type="NCBI Taxonomy" id="1117311"/>
    <lineage>
        <taxon>Eukaryota</taxon>
        <taxon>Fungi</taxon>
        <taxon>Fungi incertae sedis</taxon>
        <taxon>Mucoromycota</taxon>
        <taxon>Glomeromycotina</taxon>
        <taxon>Glomeromycetes</taxon>
        <taxon>Glomerales</taxon>
        <taxon>Glomeraceae</taxon>
        <taxon>Funneliformis</taxon>
    </lineage>
</organism>
<keyword evidence="2" id="KW-1185">Reference proteome</keyword>
<sequence length="249" mass="29142">DRGDDEDENLIDENDNLLMEVLPFLVDDKSENLIDDRSDNLLTGLEEELDNEVINDFLYIDNIYDNVYDSEEIPVDDDIPQDAYHSMAGKAHTLLEATFSILNVTAEVLNKWYTKHGMIQTTAISQLCIVWSVETKVLKIAFSTTMMEITYHKLQESLMREREMLILYLIIDPNLCLILLDWYVTENPHTFMSEQEFKDENDNDKHPLFQNLSKSYLEHFELRAALLNRKVDFYNSIAYTILEDKQDPI</sequence>
<comment type="caution">
    <text evidence="1">The sequence shown here is derived from an EMBL/GenBank/DDBJ whole genome shotgun (WGS) entry which is preliminary data.</text>
</comment>
<dbReference type="Proteomes" id="UP001153678">
    <property type="component" value="Unassembled WGS sequence"/>
</dbReference>
<feature type="non-terminal residue" evidence="1">
    <location>
        <position position="1"/>
    </location>
</feature>
<evidence type="ECO:0000313" key="1">
    <source>
        <dbReference type="EMBL" id="CAI2187460.1"/>
    </source>
</evidence>
<protein>
    <submittedName>
        <fullName evidence="1">10629_t:CDS:1</fullName>
    </submittedName>
</protein>
<gene>
    <name evidence="1" type="ORF">FWILDA_LOCUS13091</name>
</gene>